<evidence type="ECO:0000313" key="1">
    <source>
        <dbReference type="EMBL" id="ALA66838.1"/>
    </source>
</evidence>
<dbReference type="STRING" id="1408189.CLAC_02800"/>
<dbReference type="Proteomes" id="UP000058446">
    <property type="component" value="Chromosome"/>
</dbReference>
<keyword evidence="2" id="KW-1185">Reference proteome</keyword>
<organism evidence="1 2">
    <name type="scientific">Corynebacterium lactis RW2-5</name>
    <dbReference type="NCBI Taxonomy" id="1408189"/>
    <lineage>
        <taxon>Bacteria</taxon>
        <taxon>Bacillati</taxon>
        <taxon>Actinomycetota</taxon>
        <taxon>Actinomycetes</taxon>
        <taxon>Mycobacteriales</taxon>
        <taxon>Corynebacteriaceae</taxon>
        <taxon>Corynebacterium</taxon>
    </lineage>
</organism>
<sequence length="124" mass="13336">MSVWESEIFSNDSTIELFDELQDLDVADRVDALVDACQIALSSDNEDEQLSGIAAAIVAAIWNGAPFSGGDIVEDYGFIREGISENAVGGDKLLEVAAEVFENLTSSLDESTQALLEDFVETVE</sequence>
<accession>A0A0K2GYT5</accession>
<dbReference type="PATRIC" id="fig|1408189.4.peg.558"/>
<evidence type="ECO:0000313" key="2">
    <source>
        <dbReference type="Proteomes" id="UP000058446"/>
    </source>
</evidence>
<dbReference type="AlphaFoldDB" id="A0A0K2GYT5"/>
<gene>
    <name evidence="1" type="ORF">CLAC_02800</name>
</gene>
<dbReference type="Pfam" id="PF14078">
    <property type="entry name" value="DUF4259"/>
    <property type="match status" value="1"/>
</dbReference>
<name>A0A0K2GYT5_9CORY</name>
<dbReference type="RefSeq" id="WP_053411592.1">
    <property type="nucleotide sequence ID" value="NZ_CP006841.1"/>
</dbReference>
<protein>
    <recommendedName>
        <fullName evidence="3">DUF4259 domain-containing protein</fullName>
    </recommendedName>
</protein>
<proteinExistence type="predicted"/>
<dbReference type="InterPro" id="IPR025355">
    <property type="entry name" value="DUF4259"/>
</dbReference>
<reference evidence="1 2" key="1">
    <citation type="submission" date="2013-10" db="EMBL/GenBank/DDBJ databases">
        <title>Complete genome sequence of Corynebacterium lactis DSM 45799(T), isolated from raw cow milk.</title>
        <authorList>
            <person name="Ruckert C."/>
            <person name="Albersmeier A."/>
            <person name="Lipski A."/>
            <person name="Kalinowski J."/>
        </authorList>
    </citation>
    <scope>NUCLEOTIDE SEQUENCE [LARGE SCALE GENOMIC DNA]</scope>
    <source>
        <strain evidence="1 2">RW2-5</strain>
    </source>
</reference>
<dbReference type="OrthoDB" id="4427749at2"/>
<dbReference type="KEGG" id="clw:CLAC_02800"/>
<evidence type="ECO:0008006" key="3">
    <source>
        <dbReference type="Google" id="ProtNLM"/>
    </source>
</evidence>
<dbReference type="EMBL" id="CP006841">
    <property type="protein sequence ID" value="ALA66838.1"/>
    <property type="molecule type" value="Genomic_DNA"/>
</dbReference>